<gene>
    <name evidence="2" type="ORF">HPLM_LOCUS16095</name>
</gene>
<sequence length="97" mass="10742">QSKKNDNTSSKPTDNKVIRSCCSSSSVVGKNNSRQPSRTYPVADKSAETMARAIFCKWLADGCRWPEVVLSGRGGEFENKIMEETESMANIKHISTK</sequence>
<evidence type="ECO:0000256" key="1">
    <source>
        <dbReference type="SAM" id="MobiDB-lite"/>
    </source>
</evidence>
<dbReference type="WBParaSite" id="HPLM_0001610301-mRNA-1">
    <property type="protein sequence ID" value="HPLM_0001610301-mRNA-1"/>
    <property type="gene ID" value="HPLM_0001610301"/>
</dbReference>
<evidence type="ECO:0000313" key="3">
    <source>
        <dbReference type="Proteomes" id="UP000268014"/>
    </source>
</evidence>
<accession>A0A0N4WWH0</accession>
<name>A0A0N4WWH0_HAEPC</name>
<proteinExistence type="predicted"/>
<dbReference type="EMBL" id="UZAF01019274">
    <property type="protein sequence ID" value="VDO58810.1"/>
    <property type="molecule type" value="Genomic_DNA"/>
</dbReference>
<dbReference type="OrthoDB" id="5849037at2759"/>
<keyword evidence="3" id="KW-1185">Reference proteome</keyword>
<protein>
    <submittedName>
        <fullName evidence="4">Integrase catalytic domain-containing protein</fullName>
    </submittedName>
</protein>
<reference evidence="2 3" key="2">
    <citation type="submission" date="2018-11" db="EMBL/GenBank/DDBJ databases">
        <authorList>
            <consortium name="Pathogen Informatics"/>
        </authorList>
    </citation>
    <scope>NUCLEOTIDE SEQUENCE [LARGE SCALE GENOMIC DNA]</scope>
    <source>
        <strain evidence="2 3">MHpl1</strain>
    </source>
</reference>
<feature type="compositionally biased region" description="Polar residues" evidence="1">
    <location>
        <begin position="29"/>
        <end position="38"/>
    </location>
</feature>
<feature type="region of interest" description="Disordered" evidence="1">
    <location>
        <begin position="1"/>
        <end position="43"/>
    </location>
</feature>
<dbReference type="Proteomes" id="UP000268014">
    <property type="component" value="Unassembled WGS sequence"/>
</dbReference>
<evidence type="ECO:0000313" key="2">
    <source>
        <dbReference type="EMBL" id="VDO58810.1"/>
    </source>
</evidence>
<evidence type="ECO:0000313" key="4">
    <source>
        <dbReference type="WBParaSite" id="HPLM_0001610301-mRNA-1"/>
    </source>
</evidence>
<reference evidence="4" key="1">
    <citation type="submission" date="2017-02" db="UniProtKB">
        <authorList>
            <consortium name="WormBaseParasite"/>
        </authorList>
    </citation>
    <scope>IDENTIFICATION</scope>
</reference>
<dbReference type="AlphaFoldDB" id="A0A0N4WWH0"/>
<organism evidence="4">
    <name type="scientific">Haemonchus placei</name>
    <name type="common">Barber's pole worm</name>
    <dbReference type="NCBI Taxonomy" id="6290"/>
    <lineage>
        <taxon>Eukaryota</taxon>
        <taxon>Metazoa</taxon>
        <taxon>Ecdysozoa</taxon>
        <taxon>Nematoda</taxon>
        <taxon>Chromadorea</taxon>
        <taxon>Rhabditida</taxon>
        <taxon>Rhabditina</taxon>
        <taxon>Rhabditomorpha</taxon>
        <taxon>Strongyloidea</taxon>
        <taxon>Trichostrongylidae</taxon>
        <taxon>Haemonchus</taxon>
    </lineage>
</organism>